<dbReference type="Proteomes" id="UP000282977">
    <property type="component" value="Unassembled WGS sequence"/>
</dbReference>
<organism evidence="2 3">
    <name type="scientific">Sphingobium algorifonticola</name>
    <dbReference type="NCBI Taxonomy" id="2008318"/>
    <lineage>
        <taxon>Bacteria</taxon>
        <taxon>Pseudomonadati</taxon>
        <taxon>Pseudomonadota</taxon>
        <taxon>Alphaproteobacteria</taxon>
        <taxon>Sphingomonadales</taxon>
        <taxon>Sphingomonadaceae</taxon>
        <taxon>Sphingobium</taxon>
    </lineage>
</organism>
<gene>
    <name evidence="2" type="ORF">ENE74_04125</name>
</gene>
<dbReference type="RefSeq" id="WP_127689333.1">
    <property type="nucleotide sequence ID" value="NZ_RZUL01000001.1"/>
</dbReference>
<dbReference type="Pfam" id="PF13770">
    <property type="entry name" value="DUF4169"/>
    <property type="match status" value="1"/>
</dbReference>
<proteinExistence type="predicted"/>
<keyword evidence="3" id="KW-1185">Reference proteome</keyword>
<evidence type="ECO:0000256" key="1">
    <source>
        <dbReference type="SAM" id="MobiDB-lite"/>
    </source>
</evidence>
<dbReference type="EMBL" id="RZUL01000001">
    <property type="protein sequence ID" value="RVT43794.1"/>
    <property type="molecule type" value="Genomic_DNA"/>
</dbReference>
<reference evidence="2 3" key="1">
    <citation type="submission" date="2019-01" db="EMBL/GenBank/DDBJ databases">
        <authorList>
            <person name="Chen W.-M."/>
        </authorList>
    </citation>
    <scope>NUCLEOTIDE SEQUENCE [LARGE SCALE GENOMIC DNA]</scope>
    <source>
        <strain evidence="2 3">TLA-22</strain>
    </source>
</reference>
<name>A0A437JD47_9SPHN</name>
<dbReference type="InterPro" id="IPR025227">
    <property type="entry name" value="DUF4169"/>
</dbReference>
<sequence>MAEIINLRRARKARQRAEAERTAAENRARFGRTKAERHAAERDTARMTARLDGARREAPDIPDDPALPEN</sequence>
<evidence type="ECO:0000313" key="2">
    <source>
        <dbReference type="EMBL" id="RVT43794.1"/>
    </source>
</evidence>
<dbReference type="AlphaFoldDB" id="A0A437JD47"/>
<comment type="caution">
    <text evidence="2">The sequence shown here is derived from an EMBL/GenBank/DDBJ whole genome shotgun (WGS) entry which is preliminary data.</text>
</comment>
<feature type="compositionally biased region" description="Basic and acidic residues" evidence="1">
    <location>
        <begin position="15"/>
        <end position="45"/>
    </location>
</feature>
<protein>
    <submittedName>
        <fullName evidence="2">DUF4169 family protein</fullName>
    </submittedName>
</protein>
<accession>A0A437JD47</accession>
<feature type="region of interest" description="Disordered" evidence="1">
    <location>
        <begin position="1"/>
        <end position="70"/>
    </location>
</feature>
<evidence type="ECO:0000313" key="3">
    <source>
        <dbReference type="Proteomes" id="UP000282977"/>
    </source>
</evidence>